<evidence type="ECO:0000313" key="2">
    <source>
        <dbReference type="Proteomes" id="UP001476798"/>
    </source>
</evidence>
<keyword evidence="2" id="KW-1185">Reference proteome</keyword>
<sequence length="84" mass="8614">MVNFAQAQVASTSCVTPGPALSMPWTSGPNSVLSTTANPLEADLMNIKRSIESPGQTCMLCVPLLAVGCDRILGSKASMDACGV</sequence>
<accession>A0ABV0P2I5</accession>
<organism evidence="1 2">
    <name type="scientific">Goodea atripinnis</name>
    <dbReference type="NCBI Taxonomy" id="208336"/>
    <lineage>
        <taxon>Eukaryota</taxon>
        <taxon>Metazoa</taxon>
        <taxon>Chordata</taxon>
        <taxon>Craniata</taxon>
        <taxon>Vertebrata</taxon>
        <taxon>Euteleostomi</taxon>
        <taxon>Actinopterygii</taxon>
        <taxon>Neopterygii</taxon>
        <taxon>Teleostei</taxon>
        <taxon>Neoteleostei</taxon>
        <taxon>Acanthomorphata</taxon>
        <taxon>Ovalentaria</taxon>
        <taxon>Atherinomorphae</taxon>
        <taxon>Cyprinodontiformes</taxon>
        <taxon>Goodeidae</taxon>
        <taxon>Goodea</taxon>
    </lineage>
</organism>
<feature type="non-terminal residue" evidence="1">
    <location>
        <position position="84"/>
    </location>
</feature>
<name>A0ABV0P2I5_9TELE</name>
<comment type="caution">
    <text evidence="1">The sequence shown here is derived from an EMBL/GenBank/DDBJ whole genome shotgun (WGS) entry which is preliminary data.</text>
</comment>
<dbReference type="Proteomes" id="UP001476798">
    <property type="component" value="Unassembled WGS sequence"/>
</dbReference>
<protein>
    <submittedName>
        <fullName evidence="1">Uncharacterized protein</fullName>
    </submittedName>
</protein>
<evidence type="ECO:0000313" key="1">
    <source>
        <dbReference type="EMBL" id="MEQ2177921.1"/>
    </source>
</evidence>
<gene>
    <name evidence="1" type="ORF">GOODEAATRI_008719</name>
</gene>
<dbReference type="EMBL" id="JAHRIO010060440">
    <property type="protein sequence ID" value="MEQ2177921.1"/>
    <property type="molecule type" value="Genomic_DNA"/>
</dbReference>
<proteinExistence type="predicted"/>
<reference evidence="1 2" key="1">
    <citation type="submission" date="2021-06" db="EMBL/GenBank/DDBJ databases">
        <authorList>
            <person name="Palmer J.M."/>
        </authorList>
    </citation>
    <scope>NUCLEOTIDE SEQUENCE [LARGE SCALE GENOMIC DNA]</scope>
    <source>
        <strain evidence="1 2">GA_2019</strain>
        <tissue evidence="1">Muscle</tissue>
    </source>
</reference>